<evidence type="ECO:0000256" key="3">
    <source>
        <dbReference type="ARBA" id="ARBA00022989"/>
    </source>
</evidence>
<keyword evidence="2 7" id="KW-0812">Transmembrane</keyword>
<dbReference type="PANTHER" id="PTHR42718">
    <property type="entry name" value="MAJOR FACILITATOR SUPERFAMILY MULTIDRUG TRANSPORTER MFSC"/>
    <property type="match status" value="1"/>
</dbReference>
<organism evidence="9 10">
    <name type="scientific">Kitasatospora arboriphila</name>
    <dbReference type="NCBI Taxonomy" id="258052"/>
    <lineage>
        <taxon>Bacteria</taxon>
        <taxon>Bacillati</taxon>
        <taxon>Actinomycetota</taxon>
        <taxon>Actinomycetes</taxon>
        <taxon>Kitasatosporales</taxon>
        <taxon>Streptomycetaceae</taxon>
        <taxon>Kitasatospora</taxon>
    </lineage>
</organism>
<evidence type="ECO:0000313" key="9">
    <source>
        <dbReference type="EMBL" id="GAA1093866.1"/>
    </source>
</evidence>
<feature type="transmembrane region" description="Helical" evidence="7">
    <location>
        <begin position="150"/>
        <end position="168"/>
    </location>
</feature>
<dbReference type="Proteomes" id="UP001499987">
    <property type="component" value="Unassembled WGS sequence"/>
</dbReference>
<dbReference type="InterPro" id="IPR011701">
    <property type="entry name" value="MFS"/>
</dbReference>
<evidence type="ECO:0000256" key="6">
    <source>
        <dbReference type="SAM" id="MobiDB-lite"/>
    </source>
</evidence>
<dbReference type="Gene3D" id="1.20.1720.10">
    <property type="entry name" value="Multidrug resistance protein D"/>
    <property type="match status" value="1"/>
</dbReference>
<keyword evidence="10" id="KW-1185">Reference proteome</keyword>
<feature type="transmembrane region" description="Helical" evidence="7">
    <location>
        <begin position="61"/>
        <end position="80"/>
    </location>
</feature>
<feature type="transmembrane region" description="Helical" evidence="7">
    <location>
        <begin position="245"/>
        <end position="261"/>
    </location>
</feature>
<name>A0ABN1TNQ2_9ACTN</name>
<dbReference type="PANTHER" id="PTHR42718:SF39">
    <property type="entry name" value="ACTINORHODIN TRANSPORTER-RELATED"/>
    <property type="match status" value="1"/>
</dbReference>
<dbReference type="SUPFAM" id="SSF103473">
    <property type="entry name" value="MFS general substrate transporter"/>
    <property type="match status" value="1"/>
</dbReference>
<dbReference type="InterPro" id="IPR020846">
    <property type="entry name" value="MFS_dom"/>
</dbReference>
<feature type="transmembrane region" description="Helical" evidence="7">
    <location>
        <begin position="219"/>
        <end position="239"/>
    </location>
</feature>
<feature type="transmembrane region" description="Helical" evidence="7">
    <location>
        <begin position="410"/>
        <end position="430"/>
    </location>
</feature>
<keyword evidence="5" id="KW-0046">Antibiotic resistance</keyword>
<keyword evidence="4 7" id="KW-0472">Membrane</keyword>
<feature type="transmembrane region" description="Helical" evidence="7">
    <location>
        <begin position="347"/>
        <end position="364"/>
    </location>
</feature>
<sequence>MNLRAVRSAPRPRRGGAPEDAFDRRLLAPMMLGAILNPVNSAILAVSLVPIGAAVGAPPAATAWLVSALYLATAIGQPVVGRLIDLHGPRRLFLAGTALTGVAGLVGMLAPNLGVLIAARVLLGFGTCAGYPAAMYLVRSEADRTGRDSPAAVLTALAVTTQTVAVIGPSLGGLLIGLGGWRTTLAVNIPLALAGLYLGARRLPRTAPPRRTRGSLATTLDLAGMALFAAALVPLLLFLMHPSAADWYLPATAVLAAACFARRERRAADPFIDLRVLGGNLPLIATYIRALLAYTVAYAFLYGCTQWMQEGRGLTAPQAGLVQLPLFGTAIVVSAVTGRRRQIRGKLLAGALGQIAACTLVLLLGPHSPIWLLLVVALAFGIPQGLNGLALQSAVYHQAHPARIGSSAGLLRTFSYLGAIVAAAAIGAFLGHGADTAGLHQLAWFMLAAAVLHLLVTVADRSLRQVGAPQQDTPAPPAAAATHRGP</sequence>
<evidence type="ECO:0000256" key="1">
    <source>
        <dbReference type="ARBA" id="ARBA00004651"/>
    </source>
</evidence>
<evidence type="ECO:0000256" key="5">
    <source>
        <dbReference type="ARBA" id="ARBA00023251"/>
    </source>
</evidence>
<dbReference type="Gene3D" id="1.20.1250.20">
    <property type="entry name" value="MFS general substrate transporter like domains"/>
    <property type="match status" value="1"/>
</dbReference>
<dbReference type="EMBL" id="BAAALD010000040">
    <property type="protein sequence ID" value="GAA1093866.1"/>
    <property type="molecule type" value="Genomic_DNA"/>
</dbReference>
<feature type="transmembrane region" description="Helical" evidence="7">
    <location>
        <begin position="174"/>
        <end position="198"/>
    </location>
</feature>
<feature type="domain" description="Major facilitator superfamily (MFS) profile" evidence="8">
    <location>
        <begin position="26"/>
        <end position="461"/>
    </location>
</feature>
<dbReference type="Pfam" id="PF07690">
    <property type="entry name" value="MFS_1"/>
    <property type="match status" value="1"/>
</dbReference>
<feature type="transmembrane region" description="Helical" evidence="7">
    <location>
        <begin position="281"/>
        <end position="301"/>
    </location>
</feature>
<dbReference type="PROSITE" id="PS50850">
    <property type="entry name" value="MFS"/>
    <property type="match status" value="1"/>
</dbReference>
<gene>
    <name evidence="9" type="ORF">GCM10009663_41770</name>
</gene>
<feature type="transmembrane region" description="Helical" evidence="7">
    <location>
        <begin position="321"/>
        <end position="338"/>
    </location>
</feature>
<dbReference type="RefSeq" id="WP_344625175.1">
    <property type="nucleotide sequence ID" value="NZ_BAAALD010000040.1"/>
</dbReference>
<feature type="transmembrane region" description="Helical" evidence="7">
    <location>
        <begin position="370"/>
        <end position="389"/>
    </location>
</feature>
<feature type="transmembrane region" description="Helical" evidence="7">
    <location>
        <begin position="117"/>
        <end position="138"/>
    </location>
</feature>
<comment type="subcellular location">
    <subcellularLocation>
        <location evidence="1">Cell membrane</location>
        <topology evidence="1">Multi-pass membrane protein</topology>
    </subcellularLocation>
</comment>
<comment type="caution">
    <text evidence="9">The sequence shown here is derived from an EMBL/GenBank/DDBJ whole genome shotgun (WGS) entry which is preliminary data.</text>
</comment>
<dbReference type="InterPro" id="IPR036259">
    <property type="entry name" value="MFS_trans_sf"/>
</dbReference>
<keyword evidence="3 7" id="KW-1133">Transmembrane helix</keyword>
<feature type="compositionally biased region" description="Low complexity" evidence="6">
    <location>
        <begin position="468"/>
        <end position="486"/>
    </location>
</feature>
<feature type="transmembrane region" description="Helical" evidence="7">
    <location>
        <begin position="442"/>
        <end position="459"/>
    </location>
</feature>
<evidence type="ECO:0000256" key="7">
    <source>
        <dbReference type="SAM" id="Phobius"/>
    </source>
</evidence>
<evidence type="ECO:0000256" key="2">
    <source>
        <dbReference type="ARBA" id="ARBA00022692"/>
    </source>
</evidence>
<proteinExistence type="predicted"/>
<evidence type="ECO:0000313" key="10">
    <source>
        <dbReference type="Proteomes" id="UP001499987"/>
    </source>
</evidence>
<protein>
    <submittedName>
        <fullName evidence="9">MFS transporter</fullName>
    </submittedName>
</protein>
<evidence type="ECO:0000256" key="4">
    <source>
        <dbReference type="ARBA" id="ARBA00023136"/>
    </source>
</evidence>
<evidence type="ECO:0000259" key="8">
    <source>
        <dbReference type="PROSITE" id="PS50850"/>
    </source>
</evidence>
<feature type="transmembrane region" description="Helical" evidence="7">
    <location>
        <begin position="34"/>
        <end position="55"/>
    </location>
</feature>
<accession>A0ABN1TNQ2</accession>
<feature type="region of interest" description="Disordered" evidence="6">
    <location>
        <begin position="467"/>
        <end position="486"/>
    </location>
</feature>
<feature type="transmembrane region" description="Helical" evidence="7">
    <location>
        <begin position="92"/>
        <end position="111"/>
    </location>
</feature>
<reference evidence="9 10" key="1">
    <citation type="journal article" date="2019" name="Int. J. Syst. Evol. Microbiol.">
        <title>The Global Catalogue of Microorganisms (GCM) 10K type strain sequencing project: providing services to taxonomists for standard genome sequencing and annotation.</title>
        <authorList>
            <consortium name="The Broad Institute Genomics Platform"/>
            <consortium name="The Broad Institute Genome Sequencing Center for Infectious Disease"/>
            <person name="Wu L."/>
            <person name="Ma J."/>
        </authorList>
    </citation>
    <scope>NUCLEOTIDE SEQUENCE [LARGE SCALE GENOMIC DNA]</scope>
    <source>
        <strain evidence="9 10">JCM 13002</strain>
    </source>
</reference>